<comment type="caution">
    <text evidence="10">The sequence shown here is derived from an EMBL/GenBank/DDBJ whole genome shotgun (WGS) entry which is preliminary data.</text>
</comment>
<dbReference type="FunFam" id="1.10.287.950:FF:000001">
    <property type="entry name" value="Methyl-accepting chemotaxis sensory transducer"/>
    <property type="match status" value="1"/>
</dbReference>
<dbReference type="Pfam" id="PF00015">
    <property type="entry name" value="MCPsignal"/>
    <property type="match status" value="1"/>
</dbReference>
<dbReference type="CDD" id="cd00130">
    <property type="entry name" value="PAS"/>
    <property type="match status" value="1"/>
</dbReference>
<dbReference type="GO" id="GO:0016020">
    <property type="term" value="C:membrane"/>
    <property type="evidence" value="ECO:0007669"/>
    <property type="project" value="UniProtKB-SubCell"/>
</dbReference>
<dbReference type="EMBL" id="QMIE01000004">
    <property type="protein sequence ID" value="TVM18262.1"/>
    <property type="molecule type" value="Genomic_DNA"/>
</dbReference>
<dbReference type="SUPFAM" id="SSF55785">
    <property type="entry name" value="PYP-like sensor domain (PAS domain)"/>
    <property type="match status" value="1"/>
</dbReference>
<evidence type="ECO:0000259" key="8">
    <source>
        <dbReference type="PROSITE" id="PS50885"/>
    </source>
</evidence>
<evidence type="ECO:0000256" key="1">
    <source>
        <dbReference type="ARBA" id="ARBA00004370"/>
    </source>
</evidence>
<gene>
    <name evidence="10" type="ORF">DPQ33_05770</name>
</gene>
<dbReference type="OrthoDB" id="9816383at2"/>
<feature type="domain" description="HBM" evidence="9">
    <location>
        <begin position="53"/>
        <end position="293"/>
    </location>
</feature>
<organism evidence="10 11">
    <name type="scientific">Oceanidesulfovibrio indonesiensis</name>
    <dbReference type="NCBI Taxonomy" id="54767"/>
    <lineage>
        <taxon>Bacteria</taxon>
        <taxon>Pseudomonadati</taxon>
        <taxon>Thermodesulfobacteriota</taxon>
        <taxon>Desulfovibrionia</taxon>
        <taxon>Desulfovibrionales</taxon>
        <taxon>Desulfovibrionaceae</taxon>
        <taxon>Oceanidesulfovibrio</taxon>
    </lineage>
</organism>
<name>A0A7M3MG12_9BACT</name>
<dbReference type="SMART" id="SM00091">
    <property type="entry name" value="PAS"/>
    <property type="match status" value="1"/>
</dbReference>
<protein>
    <recommendedName>
        <fullName evidence="12">Methyl-accepting chemotaxis sensory transducer with Pas/Pac sensor</fullName>
    </recommendedName>
</protein>
<dbReference type="GO" id="GO:0004888">
    <property type="term" value="F:transmembrane signaling receptor activity"/>
    <property type="evidence" value="ECO:0007669"/>
    <property type="project" value="InterPro"/>
</dbReference>
<dbReference type="SMART" id="SM00304">
    <property type="entry name" value="HAMP"/>
    <property type="match status" value="1"/>
</dbReference>
<evidence type="ECO:0000256" key="2">
    <source>
        <dbReference type="ARBA" id="ARBA00023224"/>
    </source>
</evidence>
<dbReference type="SMART" id="SM00283">
    <property type="entry name" value="MA"/>
    <property type="match status" value="1"/>
</dbReference>
<dbReference type="SMART" id="SM01358">
    <property type="entry name" value="HBM"/>
    <property type="match status" value="1"/>
</dbReference>
<dbReference type="PANTHER" id="PTHR32089:SF112">
    <property type="entry name" value="LYSOZYME-LIKE PROTEIN-RELATED"/>
    <property type="match status" value="1"/>
</dbReference>
<evidence type="ECO:0000259" key="7">
    <source>
        <dbReference type="PROSITE" id="PS50112"/>
    </source>
</evidence>
<dbReference type="CDD" id="cd06225">
    <property type="entry name" value="HAMP"/>
    <property type="match status" value="1"/>
</dbReference>
<dbReference type="InterPro" id="IPR035965">
    <property type="entry name" value="PAS-like_dom_sf"/>
</dbReference>
<dbReference type="Gene3D" id="1.10.287.950">
    <property type="entry name" value="Methyl-accepting chemotaxis protein"/>
    <property type="match status" value="1"/>
</dbReference>
<dbReference type="InterPro" id="IPR000014">
    <property type="entry name" value="PAS"/>
</dbReference>
<dbReference type="PROSITE" id="PS50885">
    <property type="entry name" value="HAMP"/>
    <property type="match status" value="1"/>
</dbReference>
<dbReference type="PROSITE" id="PS50112">
    <property type="entry name" value="PAS"/>
    <property type="match status" value="1"/>
</dbReference>
<evidence type="ECO:0000256" key="4">
    <source>
        <dbReference type="PROSITE-ProRule" id="PRU00284"/>
    </source>
</evidence>
<feature type="transmembrane region" description="Helical" evidence="5">
    <location>
        <begin position="307"/>
        <end position="327"/>
    </location>
</feature>
<dbReference type="PANTHER" id="PTHR32089">
    <property type="entry name" value="METHYL-ACCEPTING CHEMOTAXIS PROTEIN MCPB"/>
    <property type="match status" value="1"/>
</dbReference>
<proteinExistence type="inferred from homology"/>
<comment type="similarity">
    <text evidence="3">Belongs to the methyl-accepting chemotaxis (MCP) protein family.</text>
</comment>
<dbReference type="GO" id="GO:0007165">
    <property type="term" value="P:signal transduction"/>
    <property type="evidence" value="ECO:0007669"/>
    <property type="project" value="UniProtKB-KW"/>
</dbReference>
<dbReference type="InterPro" id="IPR004089">
    <property type="entry name" value="MCPsignal_dom"/>
</dbReference>
<dbReference type="Pfam" id="PF08448">
    <property type="entry name" value="PAS_4"/>
    <property type="match status" value="1"/>
</dbReference>
<keyword evidence="11" id="KW-1185">Reference proteome</keyword>
<feature type="transmembrane region" description="Helical" evidence="5">
    <location>
        <begin position="20"/>
        <end position="39"/>
    </location>
</feature>
<keyword evidence="2 4" id="KW-0807">Transducer</keyword>
<dbReference type="Gene3D" id="3.30.450.20">
    <property type="entry name" value="PAS domain"/>
    <property type="match status" value="1"/>
</dbReference>
<dbReference type="InterPro" id="IPR013656">
    <property type="entry name" value="PAS_4"/>
</dbReference>
<evidence type="ECO:0008006" key="12">
    <source>
        <dbReference type="Google" id="ProtNLM"/>
    </source>
</evidence>
<sequence length="820" mass="89449">MSIRKGYFGINSISIKVKLFFGFGIVLLLFAIVAWRGYIGLGASQNDFSEYQQMARDTNLAGRMQENLLLAQMDARSYVADGSEDAVNSFHDQVNMLQGFMQEAENQILNPEILNLLNDATSDLDTFVSGFDRLVAITEKAKEKAADMEEIGPAMVQELEKIIEVCTLYELFSGLHTASQVQRHIMQGRLAMVNYMWNTHDIDDAVKAREEFSQFQTLIEERDRAGETAQVRTLYESILKASELYIEASNEVLNLEMQRRAVIEDTLNKIGPKIVTTFETVKTAVIEKQEELGPQIQNRNATLSRTIFTISLAALAIGAVVALFLSVTISRQLGRAMAFAQSIAQGDFNARLDIRGRDEVARLAAAMRMIPETLNRMVAEFYRVSSLVRDGRLDERGDQDAFPGAFSDIVSSTNKLADAYSSYLDKVPTPVVAMDTQYRVTYMNKAALELAGMDRQAALGQTCSSIFKMSDCGTESCACRRAMSLMEETTSETHANPQGRALDISYTGIPIHNEQGEVVGAFEVMVDQTEIKGTQRKILDVVEQANSLSERLASSADELAAQVEQISRGAGMQRDRVSETASAMEEMNATVLEVAQNAGEASKNSASTRDKALEGAEIVRQSVAAITQVQSAAQQLLANMDALAERSESIGNVMNVISDIADQTNLLALNAAIEAARAGDAGRGFAVVADEVRKLAEKTMSATGEVGASIQAIQEATQRNVENMNSASEAVQKATDLSDQSGTALQEIVQLMEVNARQVESIATAAEEQSSTAEQVSRSVTEINTITNETAESMEQSAHAVQQLADMSNDLSALMNKLGQ</sequence>
<dbReference type="NCBIfam" id="TIGR00229">
    <property type="entry name" value="sensory_box"/>
    <property type="match status" value="1"/>
</dbReference>
<keyword evidence="5" id="KW-1133">Transmembrane helix</keyword>
<dbReference type="Proteomes" id="UP000448292">
    <property type="component" value="Unassembled WGS sequence"/>
</dbReference>
<comment type="subcellular location">
    <subcellularLocation>
        <location evidence="1">Membrane</location>
    </subcellularLocation>
</comment>
<dbReference type="AlphaFoldDB" id="A0A7M3MG12"/>
<feature type="domain" description="PAS" evidence="7">
    <location>
        <begin position="416"/>
        <end position="462"/>
    </location>
</feature>
<accession>A0A7M3MG12</accession>
<feature type="domain" description="HAMP" evidence="8">
    <location>
        <begin position="327"/>
        <end position="379"/>
    </location>
</feature>
<keyword evidence="5" id="KW-0472">Membrane</keyword>
<dbReference type="InterPro" id="IPR004090">
    <property type="entry name" value="Chemotax_Me-accpt_rcpt"/>
</dbReference>
<dbReference type="GO" id="GO:0006935">
    <property type="term" value="P:chemotaxis"/>
    <property type="evidence" value="ECO:0007669"/>
    <property type="project" value="InterPro"/>
</dbReference>
<evidence type="ECO:0000259" key="9">
    <source>
        <dbReference type="PROSITE" id="PS51753"/>
    </source>
</evidence>
<dbReference type="InterPro" id="IPR032255">
    <property type="entry name" value="HBM"/>
</dbReference>
<evidence type="ECO:0000256" key="5">
    <source>
        <dbReference type="SAM" id="Phobius"/>
    </source>
</evidence>
<evidence type="ECO:0000313" key="11">
    <source>
        <dbReference type="Proteomes" id="UP000448292"/>
    </source>
</evidence>
<dbReference type="SUPFAM" id="SSF58104">
    <property type="entry name" value="Methyl-accepting chemotaxis protein (MCP) signaling domain"/>
    <property type="match status" value="1"/>
</dbReference>
<keyword evidence="5" id="KW-0812">Transmembrane</keyword>
<dbReference type="Pfam" id="PF00672">
    <property type="entry name" value="HAMP"/>
    <property type="match status" value="1"/>
</dbReference>
<evidence type="ECO:0000313" key="10">
    <source>
        <dbReference type="EMBL" id="TVM18262.1"/>
    </source>
</evidence>
<evidence type="ECO:0000256" key="3">
    <source>
        <dbReference type="ARBA" id="ARBA00029447"/>
    </source>
</evidence>
<dbReference type="PROSITE" id="PS50111">
    <property type="entry name" value="CHEMOTAXIS_TRANSDUC_2"/>
    <property type="match status" value="1"/>
</dbReference>
<dbReference type="PROSITE" id="PS51753">
    <property type="entry name" value="HBM"/>
    <property type="match status" value="1"/>
</dbReference>
<reference evidence="10 11" key="1">
    <citation type="submission" date="2018-06" db="EMBL/GenBank/DDBJ databases">
        <title>Complete genome of Desulfovibrio indonesiensis P37SLT.</title>
        <authorList>
            <person name="Crispim J.S."/>
            <person name="Vidigal P.M.P."/>
            <person name="Silva L.C.F."/>
            <person name="Laguardia C.N."/>
            <person name="Araujo L.C."/>
            <person name="Dias R.S."/>
            <person name="Sousa M.P."/>
            <person name="Paula S.O."/>
            <person name="Silva C."/>
        </authorList>
    </citation>
    <scope>NUCLEOTIDE SEQUENCE [LARGE SCALE GENOMIC DNA]</scope>
    <source>
        <strain evidence="10 11">P37SLT</strain>
    </source>
</reference>
<feature type="domain" description="Methyl-accepting transducer" evidence="6">
    <location>
        <begin position="548"/>
        <end position="784"/>
    </location>
</feature>
<dbReference type="CDD" id="cd11386">
    <property type="entry name" value="MCP_signal"/>
    <property type="match status" value="1"/>
</dbReference>
<dbReference type="InterPro" id="IPR003660">
    <property type="entry name" value="HAMP_dom"/>
</dbReference>
<dbReference type="Gene3D" id="6.10.340.10">
    <property type="match status" value="1"/>
</dbReference>
<evidence type="ECO:0000259" key="6">
    <source>
        <dbReference type="PROSITE" id="PS50111"/>
    </source>
</evidence>
<dbReference type="PRINTS" id="PR00260">
    <property type="entry name" value="CHEMTRNSDUCR"/>
</dbReference>